<dbReference type="InterPro" id="IPR043993">
    <property type="entry name" value="T4SS_pilin"/>
</dbReference>
<evidence type="ECO:0000256" key="1">
    <source>
        <dbReference type="SAM" id="Phobius"/>
    </source>
</evidence>
<protein>
    <submittedName>
        <fullName evidence="2">Uncharacterized protein</fullName>
    </submittedName>
</protein>
<dbReference type="Proteomes" id="UP000217033">
    <property type="component" value="Unassembled WGS sequence"/>
</dbReference>
<dbReference type="NCBIfam" id="NF045849">
    <property type="entry name" value="ICE_MMCAP2_0565"/>
    <property type="match status" value="1"/>
</dbReference>
<keyword evidence="1" id="KW-0812">Transmembrane</keyword>
<dbReference type="EMBL" id="NQMN01000001">
    <property type="protein sequence ID" value="PAF55368.1"/>
    <property type="molecule type" value="Genomic_DNA"/>
</dbReference>
<proteinExistence type="predicted"/>
<dbReference type="Pfam" id="PF18895">
    <property type="entry name" value="T4SS_pilin"/>
    <property type="match status" value="1"/>
</dbReference>
<keyword evidence="3" id="KW-1185">Reference proteome</keyword>
<evidence type="ECO:0000313" key="2">
    <source>
        <dbReference type="EMBL" id="PAF55368.1"/>
    </source>
</evidence>
<evidence type="ECO:0000313" key="3">
    <source>
        <dbReference type="Proteomes" id="UP000217033"/>
    </source>
</evidence>
<keyword evidence="1" id="KW-0472">Membrane</keyword>
<accession>A0ABX4H638</accession>
<name>A0ABX4H638_9BACT</name>
<dbReference type="RefSeq" id="WP_084232868.1">
    <property type="nucleotide sequence ID" value="NZ_FWXE01000038.1"/>
</dbReference>
<gene>
    <name evidence="2" type="ORF">CJF60_01610</name>
</gene>
<reference evidence="2" key="1">
    <citation type="submission" date="2017-08" db="EMBL/GenBank/DDBJ databases">
        <authorList>
            <person name="Alvarez-Ponce D."/>
            <person name="Weitzman C.L."/>
            <person name="Tillett R.L."/>
            <person name="Sandmeier F.C."/>
            <person name="Tracy C.R."/>
        </authorList>
    </citation>
    <scope>NUCLEOTIDE SEQUENCE [LARGE SCALE GENOMIC DNA]</scope>
    <source>
        <strain evidence="2">PS6</strain>
    </source>
</reference>
<organism evidence="2 3">
    <name type="scientific">Mycoplasmopsis agassizii</name>
    <dbReference type="NCBI Taxonomy" id="33922"/>
    <lineage>
        <taxon>Bacteria</taxon>
        <taxon>Bacillati</taxon>
        <taxon>Mycoplasmatota</taxon>
        <taxon>Mycoplasmoidales</taxon>
        <taxon>Metamycoplasmataceae</taxon>
        <taxon>Mycoplasmopsis</taxon>
    </lineage>
</organism>
<sequence length="125" mass="13880">MINNIYQFLSNIILSTDARGKLKEGLEEVSKESLKYASIFFGAVAGLVAVVLIVAGIYYGVMLGTSTDAEKRQKWIKNIKWLLVSFVAILIIWGLASLIIGAVNGVFSQEIKVKSLIFDNHLWVF</sequence>
<feature type="transmembrane region" description="Helical" evidence="1">
    <location>
        <begin position="36"/>
        <end position="61"/>
    </location>
</feature>
<keyword evidence="1" id="KW-1133">Transmembrane helix</keyword>
<feature type="transmembrane region" description="Helical" evidence="1">
    <location>
        <begin position="81"/>
        <end position="107"/>
    </location>
</feature>
<comment type="caution">
    <text evidence="2">The sequence shown here is derived from an EMBL/GenBank/DDBJ whole genome shotgun (WGS) entry which is preliminary data.</text>
</comment>